<dbReference type="InterPro" id="IPR007700">
    <property type="entry name" value="DUF668"/>
</dbReference>
<dbReference type="AlphaFoldDB" id="A0A2N9IGM7"/>
<feature type="compositionally biased region" description="Polar residues" evidence="1">
    <location>
        <begin position="346"/>
        <end position="356"/>
    </location>
</feature>
<feature type="domain" description="DUF3475" evidence="3">
    <location>
        <begin position="28"/>
        <end position="84"/>
    </location>
</feature>
<reference evidence="4" key="1">
    <citation type="submission" date="2018-02" db="EMBL/GenBank/DDBJ databases">
        <authorList>
            <person name="Cohen D.B."/>
            <person name="Kent A.D."/>
        </authorList>
    </citation>
    <scope>NUCLEOTIDE SEQUENCE</scope>
</reference>
<dbReference type="GO" id="GO:0045927">
    <property type="term" value="P:positive regulation of growth"/>
    <property type="evidence" value="ECO:0007669"/>
    <property type="project" value="InterPro"/>
</dbReference>
<evidence type="ECO:0000259" key="3">
    <source>
        <dbReference type="Pfam" id="PF11961"/>
    </source>
</evidence>
<dbReference type="PANTHER" id="PTHR31371:SF20">
    <property type="entry name" value="OS12G0146500 PROTEIN"/>
    <property type="match status" value="1"/>
</dbReference>
<evidence type="ECO:0008006" key="5">
    <source>
        <dbReference type="Google" id="ProtNLM"/>
    </source>
</evidence>
<dbReference type="PANTHER" id="PTHR31371">
    <property type="entry name" value="BNAC09G50660D PROTEIN"/>
    <property type="match status" value="1"/>
</dbReference>
<evidence type="ECO:0000313" key="4">
    <source>
        <dbReference type="EMBL" id="SPD23952.1"/>
    </source>
</evidence>
<name>A0A2N9IGM7_FAGSY</name>
<feature type="compositionally biased region" description="Polar residues" evidence="1">
    <location>
        <begin position="306"/>
        <end position="315"/>
    </location>
</feature>
<evidence type="ECO:0000256" key="1">
    <source>
        <dbReference type="SAM" id="MobiDB-lite"/>
    </source>
</evidence>
<feature type="domain" description="DUF668" evidence="2">
    <location>
        <begin position="439"/>
        <end position="530"/>
    </location>
</feature>
<dbReference type="InterPro" id="IPR021864">
    <property type="entry name" value="DUF3475"/>
</dbReference>
<protein>
    <recommendedName>
        <fullName evidence="5">DUF668 domain-containing protein</fullName>
    </recommendedName>
</protein>
<dbReference type="Pfam" id="PF11961">
    <property type="entry name" value="DUF3475"/>
    <property type="match status" value="1"/>
</dbReference>
<organism evidence="4">
    <name type="scientific">Fagus sylvatica</name>
    <name type="common">Beechnut</name>
    <dbReference type="NCBI Taxonomy" id="28930"/>
    <lineage>
        <taxon>Eukaryota</taxon>
        <taxon>Viridiplantae</taxon>
        <taxon>Streptophyta</taxon>
        <taxon>Embryophyta</taxon>
        <taxon>Tracheophyta</taxon>
        <taxon>Spermatophyta</taxon>
        <taxon>Magnoliopsida</taxon>
        <taxon>eudicotyledons</taxon>
        <taxon>Gunneridae</taxon>
        <taxon>Pentapetalae</taxon>
        <taxon>rosids</taxon>
        <taxon>fabids</taxon>
        <taxon>Fagales</taxon>
        <taxon>Fagaceae</taxon>
        <taxon>Fagus</taxon>
    </lineage>
</organism>
<dbReference type="Pfam" id="PF05003">
    <property type="entry name" value="DUF668"/>
    <property type="match status" value="1"/>
</dbReference>
<feature type="region of interest" description="Disordered" evidence="1">
    <location>
        <begin position="330"/>
        <end position="367"/>
    </location>
</feature>
<gene>
    <name evidence="4" type="ORF">FSB_LOCUS51834</name>
</gene>
<sequence length="605" mass="67599">MVVESWFRSLWRTPRKHEAGPGKVPIGVLAFEIASLMSKLVHQWKSLSDKQISRLREEIENSVGIKKLVSDDDEFIGGLICAEMFENMVHVAKSVARLGKKCSDPGLKSFEHAFGELITIGLDTYGWAFTSRKMEKKVKKMERFVTANSNLYLEMEILSDLEQTLRRMKANDDSNGVNLLEYQKKVVWKRHEVKNLQQISLWNKTYDYTLRLLAGSLFTIFNRIKHLFGIQQMVDIDIRDSRDLDSDYIPRSQSVSAMLQSSVHLPKNGRSKFASGPLGGFIPKSGPISRKSKTNNFYSGPLGGPTTKSGPISGKNKNVSFYSGPLTMGGMTKSGPISGSDKMNQKKWQNHVQSPATHGKKSHSKPNRLTQVGPFKGCMMAGNSSPVANCYLSSNVVQAGNWNGAKDGNTDLIAAEKIDHSNVSIFNSKRKLLDAPPETLGGVALALHYANVIIIIEKLAASPHLIGLDARDDLYNMLPTSVRAAVRAKLKPFSKNLTSSVYDTVLAGEWNEAMSGILEWLAPLAHNMIRWQSERSFEQQNLVSRTNVLLVQTLYFANQEKTEATITELLVGLNYVWRFGRELNAKALMECASSRKFEEYLDLDK</sequence>
<dbReference type="EMBL" id="OIVN01005779">
    <property type="protein sequence ID" value="SPD23952.1"/>
    <property type="molecule type" value="Genomic_DNA"/>
</dbReference>
<accession>A0A2N9IGM7</accession>
<evidence type="ECO:0000259" key="2">
    <source>
        <dbReference type="Pfam" id="PF05003"/>
    </source>
</evidence>
<proteinExistence type="predicted"/>
<feature type="region of interest" description="Disordered" evidence="1">
    <location>
        <begin position="296"/>
        <end position="315"/>
    </location>
</feature>